<protein>
    <recommendedName>
        <fullName evidence="5">Carboxypeptidase family protein</fullName>
    </recommendedName>
</protein>
<organism evidence="3 4">
    <name type="scientific">Solirubrobacter pauli</name>
    <dbReference type="NCBI Taxonomy" id="166793"/>
    <lineage>
        <taxon>Bacteria</taxon>
        <taxon>Bacillati</taxon>
        <taxon>Actinomycetota</taxon>
        <taxon>Thermoleophilia</taxon>
        <taxon>Solirubrobacterales</taxon>
        <taxon>Solirubrobacteraceae</taxon>
        <taxon>Solirubrobacter</taxon>
    </lineage>
</organism>
<proteinExistence type="predicted"/>
<accession>A0A660L2A9</accession>
<dbReference type="SUPFAM" id="SSF49464">
    <property type="entry name" value="Carboxypeptidase regulatory domain-like"/>
    <property type="match status" value="1"/>
</dbReference>
<dbReference type="EMBL" id="RBIL01000002">
    <property type="protein sequence ID" value="RKQ88026.1"/>
    <property type="molecule type" value="Genomic_DNA"/>
</dbReference>
<keyword evidence="4" id="KW-1185">Reference proteome</keyword>
<evidence type="ECO:0000313" key="4">
    <source>
        <dbReference type="Proteomes" id="UP000278962"/>
    </source>
</evidence>
<sequence>MLALLVVALLVVAPAAARAGTYTVESCANGSTSGWAPFYWGSYSGWGNSCGLAGGAMGAAISTQPASTAGWTFTAPADTDIAGFRLSRTYGQAANQPFGTSVVTTLTGPSQAFYDARPNFGGATSAGPELQAGGGLRGQTTLTARLDCGGGGACTGNSWLHVHSASIDLRDDSPPVVSSVSGSLLAAGALTGTRTIAYAAHDKGGGVRREQLLVDGAVVAERARDCSFGLAVPCPLGVSGALAVDTTRLAEGEHEATLLAADATLTGTGVHGPVRFLVDNVPAPTSTRAPRISGSATLYADDGAWTGANLAYARRWQRLEDGVWSDIAGADGPVYTPTAEDAGLRLRFKVRVSNAEGAAEAVSEPTARLPVAPVVTPTATPTPVPNAASTPEPVVAAGPPPPAPAPAPAPVTTESRLSAAFASGRSVVTVRWGERRKVTGALTRVDGRPLAGEVVTVASLLRARGAVPVGAGRAVTDSAGRFSFLPAPGASRVLTFAHGGRTVALSVHVVPKIAVRITRAGRIEGRVSGAPPGIAKRVQLQSLHGGRWRTFATTRLQATGGRFGHRPRTPPRRVRARVAAEPGWPFVTGTSATARR</sequence>
<dbReference type="Proteomes" id="UP000278962">
    <property type="component" value="Unassembled WGS sequence"/>
</dbReference>
<feature type="compositionally biased region" description="Low complexity" evidence="1">
    <location>
        <begin position="380"/>
        <end position="397"/>
    </location>
</feature>
<evidence type="ECO:0000256" key="2">
    <source>
        <dbReference type="SAM" id="SignalP"/>
    </source>
</evidence>
<name>A0A660L2A9_9ACTN</name>
<feature type="signal peptide" evidence="2">
    <location>
        <begin position="1"/>
        <end position="19"/>
    </location>
</feature>
<comment type="caution">
    <text evidence="3">The sequence shown here is derived from an EMBL/GenBank/DDBJ whole genome shotgun (WGS) entry which is preliminary data.</text>
</comment>
<dbReference type="AlphaFoldDB" id="A0A660L2A9"/>
<keyword evidence="2" id="KW-0732">Signal</keyword>
<gene>
    <name evidence="3" type="ORF">C8N24_6062</name>
</gene>
<feature type="compositionally biased region" description="Pro residues" evidence="1">
    <location>
        <begin position="398"/>
        <end position="409"/>
    </location>
</feature>
<evidence type="ECO:0000256" key="1">
    <source>
        <dbReference type="SAM" id="MobiDB-lite"/>
    </source>
</evidence>
<dbReference type="InterPro" id="IPR008969">
    <property type="entry name" value="CarboxyPept-like_regulatory"/>
</dbReference>
<dbReference type="Gene3D" id="2.60.40.2700">
    <property type="match status" value="1"/>
</dbReference>
<evidence type="ECO:0000313" key="3">
    <source>
        <dbReference type="EMBL" id="RKQ88026.1"/>
    </source>
</evidence>
<feature type="chain" id="PRO_5025025695" description="Carboxypeptidase family protein" evidence="2">
    <location>
        <begin position="20"/>
        <end position="596"/>
    </location>
</feature>
<evidence type="ECO:0008006" key="5">
    <source>
        <dbReference type="Google" id="ProtNLM"/>
    </source>
</evidence>
<reference evidence="3 4" key="1">
    <citation type="submission" date="2018-10" db="EMBL/GenBank/DDBJ databases">
        <title>Genomic Encyclopedia of Archaeal and Bacterial Type Strains, Phase II (KMG-II): from individual species to whole genera.</title>
        <authorList>
            <person name="Goeker M."/>
        </authorList>
    </citation>
    <scope>NUCLEOTIDE SEQUENCE [LARGE SCALE GENOMIC DNA]</scope>
    <source>
        <strain evidence="3 4">DSM 14954</strain>
    </source>
</reference>
<feature type="region of interest" description="Disordered" evidence="1">
    <location>
        <begin position="380"/>
        <end position="411"/>
    </location>
</feature>